<protein>
    <submittedName>
        <fullName evidence="1">Uncharacterized protein</fullName>
    </submittedName>
</protein>
<dbReference type="AlphaFoldDB" id="A0A450W7L7"/>
<reference evidence="1" key="1">
    <citation type="submission" date="2019-02" db="EMBL/GenBank/DDBJ databases">
        <authorList>
            <person name="Gruber-Vodicka R. H."/>
            <person name="Seah K. B. B."/>
        </authorList>
    </citation>
    <scope>NUCLEOTIDE SEQUENCE</scope>
    <source>
        <strain evidence="1">BECK_BY7</strain>
    </source>
</reference>
<evidence type="ECO:0000313" key="1">
    <source>
        <dbReference type="EMBL" id="VFK12988.1"/>
    </source>
</evidence>
<name>A0A450W7L7_9GAMM</name>
<accession>A0A450W7L7</accession>
<gene>
    <name evidence="1" type="ORF">BECKLFY1418C_GA0070996_100220</name>
</gene>
<sequence>MLPEALPLAVKEVRGAVGQRPPIYQASTQYFFMANSNKRWKTHMGTFIGDKSRISEEMTRFLIIDSWFPY</sequence>
<organism evidence="1">
    <name type="scientific">Candidatus Kentrum sp. LFY</name>
    <dbReference type="NCBI Taxonomy" id="2126342"/>
    <lineage>
        <taxon>Bacteria</taxon>
        <taxon>Pseudomonadati</taxon>
        <taxon>Pseudomonadota</taxon>
        <taxon>Gammaproteobacteria</taxon>
        <taxon>Candidatus Kentrum</taxon>
    </lineage>
</organism>
<proteinExistence type="predicted"/>
<dbReference type="EMBL" id="CAADFN010000002">
    <property type="protein sequence ID" value="VFK12988.1"/>
    <property type="molecule type" value="Genomic_DNA"/>
</dbReference>